<protein>
    <submittedName>
        <fullName evidence="2">CO or xanthine dehydrogenase, Mo-binding subunit</fullName>
    </submittedName>
</protein>
<dbReference type="EMBL" id="FNQC01000004">
    <property type="protein sequence ID" value="SDY98165.1"/>
    <property type="molecule type" value="Genomic_DNA"/>
</dbReference>
<reference evidence="2 3" key="1">
    <citation type="submission" date="2016-10" db="EMBL/GenBank/DDBJ databases">
        <authorList>
            <person name="Varghese N."/>
            <person name="Submissions S."/>
        </authorList>
    </citation>
    <scope>NUCLEOTIDE SEQUENCE [LARGE SCALE GENOMIC DNA]</scope>
    <source>
        <strain evidence="2 3">DSM 17997</strain>
    </source>
</reference>
<dbReference type="Proteomes" id="UP000199663">
    <property type="component" value="Unassembled WGS sequence"/>
</dbReference>
<dbReference type="Pfam" id="PF02738">
    <property type="entry name" value="MoCoBD_1"/>
    <property type="match status" value="1"/>
</dbReference>
<dbReference type="Gene3D" id="3.90.1170.50">
    <property type="entry name" value="Aldehyde oxidase/xanthine dehydrogenase, a/b hammerhead"/>
    <property type="match status" value="1"/>
</dbReference>
<dbReference type="InterPro" id="IPR046867">
    <property type="entry name" value="AldOxase/xan_DH_MoCoBD2"/>
</dbReference>
<dbReference type="InterPro" id="IPR037165">
    <property type="entry name" value="AldOxase/xan_DH_Mopterin-bd_sf"/>
</dbReference>
<accession>A0A1H3PBI0</accession>
<proteinExistence type="predicted"/>
<dbReference type="Gene3D" id="3.30.365.10">
    <property type="entry name" value="Aldehyde oxidase/xanthine dehydrogenase, molybdopterin binding domain"/>
    <property type="match status" value="4"/>
</dbReference>
<gene>
    <name evidence="2" type="ORF">SAMN05444412_104162</name>
</gene>
<dbReference type="SMART" id="SM01008">
    <property type="entry name" value="Ald_Xan_dh_C"/>
    <property type="match status" value="1"/>
</dbReference>
<dbReference type="PANTHER" id="PTHR47495:SF1">
    <property type="entry name" value="BLL3820 PROTEIN"/>
    <property type="match status" value="1"/>
</dbReference>
<evidence type="ECO:0000313" key="2">
    <source>
        <dbReference type="EMBL" id="SDY98165.1"/>
    </source>
</evidence>
<dbReference type="PIRSF" id="PIRSF036389">
    <property type="entry name" value="IOR_B"/>
    <property type="match status" value="1"/>
</dbReference>
<dbReference type="InterPro" id="IPR000674">
    <property type="entry name" value="Ald_Oxase/Xan_DH_a/b"/>
</dbReference>
<evidence type="ECO:0000259" key="1">
    <source>
        <dbReference type="SMART" id="SM01008"/>
    </source>
</evidence>
<name>A0A1H3PBI0_9BACT</name>
<sequence length="741" mass="81083">MTSPNSPNSSRRSFLKNTGQLLIGFNLLPLTFCQSKSEILDGGISSGSQVRSSMGSDIIDSWIRLDAEGKVTVLTGKMELGQGIRTALMQMAAEELDVNMDIVTIINGDTGQTADEGYTAGSGTIERSGASIRKAAAEAKFFMVNMASEKWDESPENLSVKNGLIQSKNGKHKISYWELLDGKFLEGKVTGNAPLKNPKDHTLVGKGILREDIRKMAQGEAFFVHDLRLPEMVHARVLRPPSYGSILIDLDKESVLALPGVLKLVVDGRFIAVIAKREYQAIKALEFLKSAAKWQTEPLSPQQADLFSEMKKKSLPPQQVEEAKHINTIIGNSPQILEATYLRPYQMHASAGPSCAVAEWKDGKLTVWTPTQGVYPLRSTLSDFLGIDTKDIRCIGLPGSGCYGHNGADDVSADAAFIARSFPGKPVRVQWMREDEHAWEPYGSAMLLKLKAGLDASGKITGWDCGIWSDTHSTRPGGKAGHFIAARHLEKPFEFQPGGFSGGSYRNSSPLYNIPSKNIVLHNYKGPLRTSALRGLGAYGNIFALESFMDELANLAAIDPFEFRIKNLDNPRAIEVIKTLKSKCNWENRDQSGRVGYGLAFAQYKNSASYFAVVAEIHKSPTGGKFRLHKLTGVIDSGQCINPDGLKNQTEGGMIQSASWTIMEAVQYDANGITSKDWNSYPIMRTNDVPEVEVHIIDRPKEKPLGAGEAAQGPVAAAIVNALSSLLDKRVYELPLKDYFV</sequence>
<keyword evidence="3" id="KW-1185">Reference proteome</keyword>
<dbReference type="PANTHER" id="PTHR47495">
    <property type="entry name" value="ALDEHYDE DEHYDROGENASE"/>
    <property type="match status" value="1"/>
</dbReference>
<dbReference type="SUPFAM" id="SSF56003">
    <property type="entry name" value="Molybdenum cofactor-binding domain"/>
    <property type="match status" value="2"/>
</dbReference>
<evidence type="ECO:0000313" key="3">
    <source>
        <dbReference type="Proteomes" id="UP000199663"/>
    </source>
</evidence>
<dbReference type="RefSeq" id="WP_019598049.1">
    <property type="nucleotide sequence ID" value="NZ_FNQC01000004.1"/>
</dbReference>
<dbReference type="Pfam" id="PF20256">
    <property type="entry name" value="MoCoBD_2"/>
    <property type="match status" value="2"/>
</dbReference>
<feature type="domain" description="Aldehyde oxidase/xanthine dehydrogenase a/b hammerhead" evidence="1">
    <location>
        <begin position="218"/>
        <end position="298"/>
    </location>
</feature>
<organism evidence="2 3">
    <name type="scientific">Rhodonellum ikkaensis</name>
    <dbReference type="NCBI Taxonomy" id="336829"/>
    <lineage>
        <taxon>Bacteria</taxon>
        <taxon>Pseudomonadati</taxon>
        <taxon>Bacteroidota</taxon>
        <taxon>Cytophagia</taxon>
        <taxon>Cytophagales</taxon>
        <taxon>Cytophagaceae</taxon>
        <taxon>Rhodonellum</taxon>
    </lineage>
</organism>
<dbReference type="InterPro" id="IPR012368">
    <property type="entry name" value="OxRdtase_Mopterin-bd_su_IorB"/>
</dbReference>
<dbReference type="InterPro" id="IPR052516">
    <property type="entry name" value="N-heterocyclic_Hydroxylase"/>
</dbReference>
<comment type="caution">
    <text evidence="2">The sequence shown here is derived from an EMBL/GenBank/DDBJ whole genome shotgun (WGS) entry which is preliminary data.</text>
</comment>
<dbReference type="InterPro" id="IPR008274">
    <property type="entry name" value="AldOxase/xan_DH_MoCoBD1"/>
</dbReference>